<dbReference type="RefSeq" id="WP_190259276.1">
    <property type="nucleotide sequence ID" value="NZ_QFGA01000003.1"/>
</dbReference>
<keyword evidence="2" id="KW-0812">Transmembrane</keyword>
<name>A0A4Y7R8I9_9FIRM</name>
<keyword evidence="1" id="KW-0175">Coiled coil</keyword>
<reference evidence="3 4" key="1">
    <citation type="journal article" date="2018" name="Environ. Microbiol.">
        <title>Novel energy conservation strategies and behaviour of Pelotomaculum schinkii driving syntrophic propionate catabolism.</title>
        <authorList>
            <person name="Hidalgo-Ahumada C.A.P."/>
            <person name="Nobu M.K."/>
            <person name="Narihiro T."/>
            <person name="Tamaki H."/>
            <person name="Liu W.T."/>
            <person name="Kamagata Y."/>
            <person name="Stams A.J.M."/>
            <person name="Imachi H."/>
            <person name="Sousa D.Z."/>
        </authorList>
    </citation>
    <scope>NUCLEOTIDE SEQUENCE [LARGE SCALE GENOMIC DNA]</scope>
    <source>
        <strain evidence="3 4">HH</strain>
    </source>
</reference>
<keyword evidence="2" id="KW-1133">Transmembrane helix</keyword>
<evidence type="ECO:0000256" key="2">
    <source>
        <dbReference type="SAM" id="Phobius"/>
    </source>
</evidence>
<accession>A0A4Y7R8I9</accession>
<evidence type="ECO:0000313" key="4">
    <source>
        <dbReference type="Proteomes" id="UP000298324"/>
    </source>
</evidence>
<feature type="coiled-coil region" evidence="1">
    <location>
        <begin position="32"/>
        <end position="59"/>
    </location>
</feature>
<evidence type="ECO:0000256" key="1">
    <source>
        <dbReference type="SAM" id="Coils"/>
    </source>
</evidence>
<comment type="caution">
    <text evidence="3">The sequence shown here is derived from an EMBL/GenBank/DDBJ whole genome shotgun (WGS) entry which is preliminary data.</text>
</comment>
<keyword evidence="2" id="KW-0472">Membrane</keyword>
<evidence type="ECO:0008006" key="5">
    <source>
        <dbReference type="Google" id="ProtNLM"/>
    </source>
</evidence>
<dbReference type="Proteomes" id="UP000298324">
    <property type="component" value="Unassembled WGS sequence"/>
</dbReference>
<proteinExistence type="predicted"/>
<protein>
    <recommendedName>
        <fullName evidence="5">Hemolysin XhlA</fullName>
    </recommendedName>
</protein>
<keyword evidence="4" id="KW-1185">Reference proteome</keyword>
<evidence type="ECO:0000313" key="3">
    <source>
        <dbReference type="EMBL" id="TEB05003.1"/>
    </source>
</evidence>
<dbReference type="EMBL" id="QFGA01000003">
    <property type="protein sequence ID" value="TEB05003.1"/>
    <property type="molecule type" value="Genomic_DNA"/>
</dbReference>
<sequence>MPNEKRQNHLELVESLASSIQKKLVEPAEDRVELVNCELRDLSARVTDLEEKVALLAAKHGRTRLLACVSLVAAALMFLAQQMWMWHR</sequence>
<dbReference type="AlphaFoldDB" id="A0A4Y7R8I9"/>
<gene>
    <name evidence="3" type="ORF">Psch_03766</name>
</gene>
<organism evidence="3 4">
    <name type="scientific">Pelotomaculum schinkii</name>
    <dbReference type="NCBI Taxonomy" id="78350"/>
    <lineage>
        <taxon>Bacteria</taxon>
        <taxon>Bacillati</taxon>
        <taxon>Bacillota</taxon>
        <taxon>Clostridia</taxon>
        <taxon>Eubacteriales</taxon>
        <taxon>Desulfotomaculaceae</taxon>
        <taxon>Pelotomaculum</taxon>
    </lineage>
</organism>
<feature type="transmembrane region" description="Helical" evidence="2">
    <location>
        <begin position="65"/>
        <end position="84"/>
    </location>
</feature>